<dbReference type="EMBL" id="JBFXLU010000200">
    <property type="protein sequence ID" value="KAL2835576.1"/>
    <property type="molecule type" value="Genomic_DNA"/>
</dbReference>
<reference evidence="2 3" key="1">
    <citation type="submission" date="2024-07" db="EMBL/GenBank/DDBJ databases">
        <title>Section-level genome sequencing and comparative genomics of Aspergillus sections Usti and Cavernicolus.</title>
        <authorList>
            <consortium name="Lawrence Berkeley National Laboratory"/>
            <person name="Nybo J.L."/>
            <person name="Vesth T.C."/>
            <person name="Theobald S."/>
            <person name="Frisvad J.C."/>
            <person name="Larsen T.O."/>
            <person name="Kjaerboelling I."/>
            <person name="Rothschild-Mancinelli K."/>
            <person name="Lyhne E.K."/>
            <person name="Kogle M.E."/>
            <person name="Barry K."/>
            <person name="Clum A."/>
            <person name="Na H."/>
            <person name="Ledsgaard L."/>
            <person name="Lin J."/>
            <person name="Lipzen A."/>
            <person name="Kuo A."/>
            <person name="Riley R."/>
            <person name="Mondo S."/>
            <person name="Labutti K."/>
            <person name="Haridas S."/>
            <person name="Pangalinan J."/>
            <person name="Salamov A.A."/>
            <person name="Simmons B.A."/>
            <person name="Magnuson J.K."/>
            <person name="Chen J."/>
            <person name="Drula E."/>
            <person name="Henrissat B."/>
            <person name="Wiebenga A."/>
            <person name="Lubbers R.J."/>
            <person name="Gomes A.C."/>
            <person name="Makela M.R."/>
            <person name="Stajich J."/>
            <person name="Grigoriev I.V."/>
            <person name="Mortensen U.H."/>
            <person name="De Vries R.P."/>
            <person name="Baker S.E."/>
            <person name="Andersen M.R."/>
        </authorList>
    </citation>
    <scope>NUCLEOTIDE SEQUENCE [LARGE SCALE GENOMIC DNA]</scope>
    <source>
        <strain evidence="2 3">CBS 123904</strain>
    </source>
</reference>
<keyword evidence="1" id="KW-1133">Transmembrane helix</keyword>
<accession>A0ABR4J6C3</accession>
<evidence type="ECO:0000256" key="1">
    <source>
        <dbReference type="SAM" id="Phobius"/>
    </source>
</evidence>
<keyword evidence="3" id="KW-1185">Reference proteome</keyword>
<evidence type="ECO:0000313" key="2">
    <source>
        <dbReference type="EMBL" id="KAL2835576.1"/>
    </source>
</evidence>
<keyword evidence="1" id="KW-0812">Transmembrane</keyword>
<proteinExistence type="predicted"/>
<feature type="transmembrane region" description="Helical" evidence="1">
    <location>
        <begin position="60"/>
        <end position="79"/>
    </location>
</feature>
<sequence length="85" mass="9807">MEEQAVVLESPRDDSKIPRRDFIVSAGTTKPLAPALHWALQMKLPLFAYLVRVSALWQRVAVQISGWLLWVILVTFMKLERVYVI</sequence>
<keyword evidence="1" id="KW-0472">Membrane</keyword>
<evidence type="ECO:0000313" key="3">
    <source>
        <dbReference type="Proteomes" id="UP001610446"/>
    </source>
</evidence>
<dbReference type="Proteomes" id="UP001610446">
    <property type="component" value="Unassembled WGS sequence"/>
</dbReference>
<comment type="caution">
    <text evidence="2">The sequence shown here is derived from an EMBL/GenBank/DDBJ whole genome shotgun (WGS) entry which is preliminary data.</text>
</comment>
<protein>
    <submittedName>
        <fullName evidence="2">Uncharacterized protein</fullName>
    </submittedName>
</protein>
<gene>
    <name evidence="2" type="ORF">BJY01DRAFT_223438</name>
</gene>
<name>A0ABR4J6C3_9EURO</name>
<organism evidence="2 3">
    <name type="scientific">Aspergillus pseudoustus</name>
    <dbReference type="NCBI Taxonomy" id="1810923"/>
    <lineage>
        <taxon>Eukaryota</taxon>
        <taxon>Fungi</taxon>
        <taxon>Dikarya</taxon>
        <taxon>Ascomycota</taxon>
        <taxon>Pezizomycotina</taxon>
        <taxon>Eurotiomycetes</taxon>
        <taxon>Eurotiomycetidae</taxon>
        <taxon>Eurotiales</taxon>
        <taxon>Aspergillaceae</taxon>
        <taxon>Aspergillus</taxon>
        <taxon>Aspergillus subgen. Nidulantes</taxon>
    </lineage>
</organism>